<dbReference type="InterPro" id="IPR026444">
    <property type="entry name" value="Secre_tail"/>
</dbReference>
<dbReference type="InterPro" id="IPR015943">
    <property type="entry name" value="WD40/YVTN_repeat-like_dom_sf"/>
</dbReference>
<dbReference type="SUPFAM" id="SSF110296">
    <property type="entry name" value="Oligoxyloglucan reducing end-specific cellobiohydrolase"/>
    <property type="match status" value="2"/>
</dbReference>
<dbReference type="Gene3D" id="2.130.10.10">
    <property type="entry name" value="YVTN repeat-like/Quinoprotein amine dehydrogenase"/>
    <property type="match status" value="3"/>
</dbReference>
<dbReference type="Proteomes" id="UP001172082">
    <property type="component" value="Unassembled WGS sequence"/>
</dbReference>
<evidence type="ECO:0000313" key="2">
    <source>
        <dbReference type="EMBL" id="MDN5205472.1"/>
    </source>
</evidence>
<reference evidence="2" key="1">
    <citation type="submission" date="2023-06" db="EMBL/GenBank/DDBJ databases">
        <title>Genomic of Parafulvivirga corallium.</title>
        <authorList>
            <person name="Wang G."/>
        </authorList>
    </citation>
    <scope>NUCLEOTIDE SEQUENCE</scope>
    <source>
        <strain evidence="2">BMA10</strain>
    </source>
</reference>
<comment type="caution">
    <text evidence="2">The sequence shown here is derived from an EMBL/GenBank/DDBJ whole genome shotgun (WGS) entry which is preliminary data.</text>
</comment>
<evidence type="ECO:0000313" key="3">
    <source>
        <dbReference type="Proteomes" id="UP001172082"/>
    </source>
</evidence>
<dbReference type="PANTHER" id="PTHR43739:SF5">
    <property type="entry name" value="EXO-ALPHA-SIALIDASE"/>
    <property type="match status" value="1"/>
</dbReference>
<dbReference type="NCBIfam" id="TIGR04183">
    <property type="entry name" value="Por_Secre_tail"/>
    <property type="match status" value="1"/>
</dbReference>
<proteinExistence type="predicted"/>
<keyword evidence="3" id="KW-1185">Reference proteome</keyword>
<protein>
    <submittedName>
        <fullName evidence="2">T9SS type A sorting domain-containing protein</fullName>
    </submittedName>
</protein>
<dbReference type="Pfam" id="PF18962">
    <property type="entry name" value="Por_Secre_tail"/>
    <property type="match status" value="1"/>
</dbReference>
<accession>A0ABT8KZY2</accession>
<dbReference type="EMBL" id="JAUJEA010000019">
    <property type="protein sequence ID" value="MDN5205472.1"/>
    <property type="molecule type" value="Genomic_DNA"/>
</dbReference>
<feature type="domain" description="Secretion system C-terminal sorting" evidence="1">
    <location>
        <begin position="869"/>
        <end position="928"/>
    </location>
</feature>
<gene>
    <name evidence="2" type="ORF">QQ008_29080</name>
</gene>
<dbReference type="InterPro" id="IPR052025">
    <property type="entry name" value="Xyloglucanase_GH74"/>
</dbReference>
<sequence>MKPKKITILLTIAIIIVLSLNGIFQLHDGVSSSREKELETYHQLMEQFVAKNPVDQFLPTGPDRANVRDFIMTVDIDKGYVPKENLLEINRPDKTARRTGGRDFNWENLPTEIAGRTRTFMIDPNNGDLLAGAVTGGLWKNTDFRNNASWQLVEGFENTSISCMVSDPQNTMTFYMGSGESQTAILNYRESSSIGNGIWKSEDAGVSWERLPSSQNFRYINDIVIRIEDNVSVVYAAVASGFYKSGIFNSTPSDGLYRSEDGGASWEQVLPNIPNETEPYMVSDIELTANNKLFVGTMRNLENKGGGTILSSTDGTNWEIYDGYVQEVNFDLGSSWYPGRVVLKSAPGNGGHVYAIFMSGIFNQYGQLRDYRTELKQTINGTDWTSITLPEGWSNIPWHAAALAVDPNNENKLVIGALDLYALPNTAKESITSLDWIRLSAWSAMYARNISDISIAEQDSIMNHYVHADIHNIQFLDNSSDEVLITTDGGTFYSNNMSRSNVFDPELGTLEQYPSFITVNQLLNTTQYYTVALDPTTGSKGVVGGTQDNGSLISDESITCLEDMVSGGDGAFCFWDEDNPELKITSVYGNRYYLHLNDNRHFAGVLSGNFINPADYDARNNLIYANMAAGPQGGLFGSVYNRYFDSLLIINVNKFLGTTKSTLDTLSYIKLNCTSTEPFSAVKISPNNEDKTTVFLGTPLGRLYKAEGLPSSVVSSRIDNSQLPVGYISSIDVGSNDNIILVTISNYGSESVWLTRNGGRIWKNIERDLPDIPVRWGIFNPYDDQKIMIATEMGIWGLENTADENESWQEYNSGLPKMRVDMIKVRKADSTIVAATHGRGIFLGKFNQGEITERITGLRNADHPKDFYLYPNPAREIIHLKSDEQFQRRLKKLYIYDMQGRLMLQNRFENATIDITGLTPGNYLMLGRDSQNNPIFRERFLVSE</sequence>
<dbReference type="PANTHER" id="PTHR43739">
    <property type="entry name" value="XYLOGLUCANASE (EUROFUNG)"/>
    <property type="match status" value="1"/>
</dbReference>
<evidence type="ECO:0000259" key="1">
    <source>
        <dbReference type="Pfam" id="PF18962"/>
    </source>
</evidence>
<dbReference type="RefSeq" id="WP_346755494.1">
    <property type="nucleotide sequence ID" value="NZ_JAUJEA010000019.1"/>
</dbReference>
<name>A0ABT8KZY2_9BACT</name>
<organism evidence="2 3">
    <name type="scientific">Splendidivirga corallicola</name>
    <dbReference type="NCBI Taxonomy" id="3051826"/>
    <lineage>
        <taxon>Bacteria</taxon>
        <taxon>Pseudomonadati</taxon>
        <taxon>Bacteroidota</taxon>
        <taxon>Cytophagia</taxon>
        <taxon>Cytophagales</taxon>
        <taxon>Splendidivirgaceae</taxon>
        <taxon>Splendidivirga</taxon>
    </lineage>
</organism>